<dbReference type="Proteomes" id="UP000073601">
    <property type="component" value="Unassembled WGS sequence"/>
</dbReference>
<feature type="domain" description="Cupin type-2" evidence="4">
    <location>
        <begin position="285"/>
        <end position="348"/>
    </location>
</feature>
<evidence type="ECO:0000313" key="5">
    <source>
        <dbReference type="EMBL" id="CZF80018.1"/>
    </source>
</evidence>
<keyword evidence="1 5" id="KW-0223">Dioxygenase</keyword>
<keyword evidence="6" id="KW-1185">Reference proteome</keyword>
<dbReference type="InterPro" id="IPR011051">
    <property type="entry name" value="RmlC_Cupin_sf"/>
</dbReference>
<dbReference type="CDD" id="cd06992">
    <property type="entry name" value="cupin_GDO-like_C"/>
    <property type="match status" value="1"/>
</dbReference>
<evidence type="ECO:0000313" key="6">
    <source>
        <dbReference type="Proteomes" id="UP000073601"/>
    </source>
</evidence>
<reference evidence="6" key="1">
    <citation type="submission" date="2016-02" db="EMBL/GenBank/DDBJ databases">
        <authorList>
            <person name="Rodrigo-Torres Lidia"/>
            <person name="Arahal R.David."/>
        </authorList>
    </citation>
    <scope>NUCLEOTIDE SEQUENCE [LARGE SCALE GENOMIC DNA]</scope>
    <source>
        <strain evidence="6">CECT 8713</strain>
    </source>
</reference>
<protein>
    <submittedName>
        <fullName evidence="5">Gentisate 1,2-dioxygenase</fullName>
        <ecNumber evidence="5">1.13.11.4</ecNumber>
    </submittedName>
</protein>
<evidence type="ECO:0000256" key="1">
    <source>
        <dbReference type="ARBA" id="ARBA00022964"/>
    </source>
</evidence>
<dbReference type="InterPro" id="IPR013096">
    <property type="entry name" value="Cupin_2"/>
</dbReference>
<feature type="domain" description="Cupin type-2" evidence="4">
    <location>
        <begin position="113"/>
        <end position="175"/>
    </location>
</feature>
<dbReference type="EC" id="1.13.11.4" evidence="5"/>
<feature type="compositionally biased region" description="Polar residues" evidence="3">
    <location>
        <begin position="1"/>
        <end position="13"/>
    </location>
</feature>
<organism evidence="5 6">
    <name type="scientific">Grimontia marina</name>
    <dbReference type="NCBI Taxonomy" id="646534"/>
    <lineage>
        <taxon>Bacteria</taxon>
        <taxon>Pseudomonadati</taxon>
        <taxon>Pseudomonadota</taxon>
        <taxon>Gammaproteobacteria</taxon>
        <taxon>Vibrionales</taxon>
        <taxon>Vibrionaceae</taxon>
        <taxon>Grimontia</taxon>
    </lineage>
</organism>
<dbReference type="Gene3D" id="2.60.120.10">
    <property type="entry name" value="Jelly Rolls"/>
    <property type="match status" value="1"/>
</dbReference>
<dbReference type="FunFam" id="2.60.120.10:FF:000274">
    <property type="entry name" value="Gentisate 1,2-dioxygenase"/>
    <property type="match status" value="1"/>
</dbReference>
<dbReference type="EMBL" id="FIZY01000008">
    <property type="protein sequence ID" value="CZF80018.1"/>
    <property type="molecule type" value="Genomic_DNA"/>
</dbReference>
<evidence type="ECO:0000256" key="3">
    <source>
        <dbReference type="SAM" id="MobiDB-lite"/>
    </source>
</evidence>
<feature type="region of interest" description="Disordered" evidence="3">
    <location>
        <begin position="1"/>
        <end position="22"/>
    </location>
</feature>
<evidence type="ECO:0000256" key="2">
    <source>
        <dbReference type="ARBA" id="ARBA00023002"/>
    </source>
</evidence>
<sequence>MNNVKDSVGSNQNRSDDQLGRSRVKDNQVLEDYYSELEGVHTGAFWKVANAIEPWEPKALSEPVVWRNEVLRKLVLKSLDLVSPEDAGRRVVYLKNPKRTDVSAACGWLFSGLQVMQPGERAGAHKHAASALRFIMEGKGAYTIVDGHKIDLGARDFVITPNGTWHEHGVSEDGETSIWQDGLDIPLTNVLESNFYAVHPEGYQTVTLPENDSPLTYGAPGLRPELDKWDKPYSPLMKYSWDQSYEALLNYSKVTDGSPYDGVIMRYVNPQTGGDPMLTMGASLQLLRPSEHTKAHRHTGNIIYQVAKGSGYSIINGQRFDWKEKDIFCVPTWMWHEHVNTSSSEDACLFSFNDLPTIKKLGFYVEQALVDNNGHQLVEA</sequence>
<accession>A0A128EZN4</accession>
<dbReference type="Pfam" id="PF07883">
    <property type="entry name" value="Cupin_2"/>
    <property type="match status" value="2"/>
</dbReference>
<dbReference type="InterPro" id="IPR014710">
    <property type="entry name" value="RmlC-like_jellyroll"/>
</dbReference>
<keyword evidence="2 5" id="KW-0560">Oxidoreductase</keyword>
<dbReference type="CDD" id="cd02216">
    <property type="entry name" value="cupin_GDO-like_N"/>
    <property type="match status" value="1"/>
</dbReference>
<evidence type="ECO:0000259" key="4">
    <source>
        <dbReference type="Pfam" id="PF07883"/>
    </source>
</evidence>
<gene>
    <name evidence="5" type="primary">nagI</name>
    <name evidence="5" type="ORF">GMA8713_01222</name>
</gene>
<dbReference type="AlphaFoldDB" id="A0A128EZN4"/>
<dbReference type="InterPro" id="IPR047183">
    <property type="entry name" value="GDO-like"/>
</dbReference>
<dbReference type="PANTHER" id="PTHR41517:SF1">
    <property type="entry name" value="CUPIN"/>
    <property type="match status" value="1"/>
</dbReference>
<dbReference type="GO" id="GO:0047922">
    <property type="term" value="F:gentisate 1,2-dioxygenase activity"/>
    <property type="evidence" value="ECO:0007669"/>
    <property type="project" value="UniProtKB-EC"/>
</dbReference>
<proteinExistence type="predicted"/>
<dbReference type="RefSeq" id="WP_062706854.1">
    <property type="nucleotide sequence ID" value="NZ_CAWRCI010000008.1"/>
</dbReference>
<dbReference type="OrthoDB" id="285029at2"/>
<dbReference type="SUPFAM" id="SSF51182">
    <property type="entry name" value="RmlC-like cupins"/>
    <property type="match status" value="1"/>
</dbReference>
<dbReference type="PANTHER" id="PTHR41517">
    <property type="entry name" value="1,2-DIOXYGENASE PROTEIN-RELATED"/>
    <property type="match status" value="1"/>
</dbReference>
<name>A0A128EZN4_9GAMM</name>